<feature type="region of interest" description="Disordered" evidence="1">
    <location>
        <begin position="1378"/>
        <end position="1404"/>
    </location>
</feature>
<organism evidence="3 4">
    <name type="scientific">Fusarium longipes</name>
    <dbReference type="NCBI Taxonomy" id="694270"/>
    <lineage>
        <taxon>Eukaryota</taxon>
        <taxon>Fungi</taxon>
        <taxon>Dikarya</taxon>
        <taxon>Ascomycota</taxon>
        <taxon>Pezizomycotina</taxon>
        <taxon>Sordariomycetes</taxon>
        <taxon>Hypocreomycetidae</taxon>
        <taxon>Hypocreales</taxon>
        <taxon>Nectriaceae</taxon>
        <taxon>Fusarium</taxon>
    </lineage>
</organism>
<feature type="compositionally biased region" description="Basic and acidic residues" evidence="1">
    <location>
        <begin position="1378"/>
        <end position="1394"/>
    </location>
</feature>
<feature type="region of interest" description="Disordered" evidence="1">
    <location>
        <begin position="1914"/>
        <end position="1983"/>
    </location>
</feature>
<protein>
    <submittedName>
        <fullName evidence="3">Uncharacterized protein</fullName>
    </submittedName>
</protein>
<feature type="compositionally biased region" description="Polar residues" evidence="1">
    <location>
        <begin position="670"/>
        <end position="682"/>
    </location>
</feature>
<feature type="compositionally biased region" description="Low complexity" evidence="1">
    <location>
        <begin position="1634"/>
        <end position="1649"/>
    </location>
</feature>
<dbReference type="EMBL" id="PXOG01000089">
    <property type="protein sequence ID" value="RGP77666.1"/>
    <property type="molecule type" value="Genomic_DNA"/>
</dbReference>
<reference evidence="3 4" key="1">
    <citation type="journal article" date="2018" name="PLoS Pathog.">
        <title>Evolution of structural diversity of trichothecenes, a family of toxins produced by plant pathogenic and entomopathogenic fungi.</title>
        <authorList>
            <person name="Proctor R.H."/>
            <person name="McCormick S.P."/>
            <person name="Kim H.S."/>
            <person name="Cardoza R.E."/>
            <person name="Stanley A.M."/>
            <person name="Lindo L."/>
            <person name="Kelly A."/>
            <person name="Brown D.W."/>
            <person name="Lee T."/>
            <person name="Vaughan M.M."/>
            <person name="Alexander N.J."/>
            <person name="Busman M."/>
            <person name="Gutierrez S."/>
        </authorList>
    </citation>
    <scope>NUCLEOTIDE SEQUENCE [LARGE SCALE GENOMIC DNA]</scope>
    <source>
        <strain evidence="3 4">NRRL 20695</strain>
    </source>
</reference>
<feature type="compositionally biased region" description="Low complexity" evidence="1">
    <location>
        <begin position="1319"/>
        <end position="1329"/>
    </location>
</feature>
<feature type="compositionally biased region" description="Low complexity" evidence="1">
    <location>
        <begin position="1465"/>
        <end position="1485"/>
    </location>
</feature>
<feature type="region of interest" description="Disordered" evidence="1">
    <location>
        <begin position="1308"/>
        <end position="1331"/>
    </location>
</feature>
<feature type="transmembrane region" description="Helical" evidence="2">
    <location>
        <begin position="111"/>
        <end position="130"/>
    </location>
</feature>
<accession>A0A395SZM3</accession>
<keyword evidence="2" id="KW-0812">Transmembrane</keyword>
<feature type="transmembrane region" description="Helical" evidence="2">
    <location>
        <begin position="215"/>
        <end position="236"/>
    </location>
</feature>
<gene>
    <name evidence="3" type="ORF">FLONG3_4239</name>
</gene>
<evidence type="ECO:0000313" key="3">
    <source>
        <dbReference type="EMBL" id="RGP77666.1"/>
    </source>
</evidence>
<name>A0A395SZM3_9HYPO</name>
<feature type="compositionally biased region" description="Polar residues" evidence="1">
    <location>
        <begin position="1486"/>
        <end position="1504"/>
    </location>
</feature>
<dbReference type="STRING" id="694270.A0A395SZM3"/>
<evidence type="ECO:0000256" key="2">
    <source>
        <dbReference type="SAM" id="Phobius"/>
    </source>
</evidence>
<feature type="region of interest" description="Disordered" evidence="1">
    <location>
        <begin position="381"/>
        <end position="458"/>
    </location>
</feature>
<keyword evidence="2" id="KW-1133">Transmembrane helix</keyword>
<proteinExistence type="predicted"/>
<feature type="transmembrane region" description="Helical" evidence="2">
    <location>
        <begin position="142"/>
        <end position="168"/>
    </location>
</feature>
<feature type="region of interest" description="Disordered" evidence="1">
    <location>
        <begin position="1622"/>
        <end position="1649"/>
    </location>
</feature>
<evidence type="ECO:0000256" key="1">
    <source>
        <dbReference type="SAM" id="MobiDB-lite"/>
    </source>
</evidence>
<feature type="region of interest" description="Disordered" evidence="1">
    <location>
        <begin position="524"/>
        <end position="546"/>
    </location>
</feature>
<feature type="compositionally biased region" description="Low complexity" evidence="1">
    <location>
        <begin position="422"/>
        <end position="440"/>
    </location>
</feature>
<evidence type="ECO:0000313" key="4">
    <source>
        <dbReference type="Proteomes" id="UP000266234"/>
    </source>
</evidence>
<feature type="compositionally biased region" description="Polar residues" evidence="1">
    <location>
        <begin position="441"/>
        <end position="458"/>
    </location>
</feature>
<comment type="caution">
    <text evidence="3">The sequence shown here is derived from an EMBL/GenBank/DDBJ whole genome shotgun (WGS) entry which is preliminary data.</text>
</comment>
<feature type="region of interest" description="Disordered" evidence="1">
    <location>
        <begin position="1465"/>
        <end position="1504"/>
    </location>
</feature>
<keyword evidence="4" id="KW-1185">Reference proteome</keyword>
<feature type="region of interest" description="Disordered" evidence="1">
    <location>
        <begin position="946"/>
        <end position="974"/>
    </location>
</feature>
<keyword evidence="2" id="KW-0472">Membrane</keyword>
<feature type="region of interest" description="Disordered" evidence="1">
    <location>
        <begin position="664"/>
        <end position="685"/>
    </location>
</feature>
<feature type="region of interest" description="Disordered" evidence="1">
    <location>
        <begin position="1763"/>
        <end position="1782"/>
    </location>
</feature>
<feature type="transmembrane region" description="Helical" evidence="2">
    <location>
        <begin position="188"/>
        <end position="208"/>
    </location>
</feature>
<feature type="compositionally biased region" description="Polar residues" evidence="1">
    <location>
        <begin position="381"/>
        <end position="390"/>
    </location>
</feature>
<dbReference type="OrthoDB" id="5370537at2759"/>
<dbReference type="Proteomes" id="UP000266234">
    <property type="component" value="Unassembled WGS sequence"/>
</dbReference>
<feature type="region of interest" description="Disordered" evidence="1">
    <location>
        <begin position="779"/>
        <end position="818"/>
    </location>
</feature>
<sequence length="1998" mass="219540">MSDSTRQALIAAFTFGLVAHAGTAAIFHLSKRASKIIRDAPRLALIAFLISSALWAQLQFGAFLLNTDSTSSCQVMIVFASTFDQFARVCMQQSLLWIFSTLSLVSLTEVGVMQGLIVLRLVLGGIFVGFQRPQLETVCVTMTAVLPVGITVSVTDTAFMAFLLIRVISRGVYSDNQKGAISSNQSRAVALIVLGFIIWTGASAPLMLSIGPMPIVIRTTVPAVGLLILIGLLTFFHHRLFRNTPKSVQSTDVPDFDASRDFNTRQMYTTEIHGSSYRDDFAATTTTTARSDFRGMSKPLPVATESERLPKISMPAAGQANVGMGGVPVLGQLFPLPKSQTPISTEPVQVQRAIIEPTMVNRWSSGSSLNERPMLEIENVQGVSRPSDLSETAKPSEEPKVAATTSAFLSPGMEGVRRRSPRQSPRLLPSPALSLFPRSPHSVSTPIKAQAQTPAKTTEETIVNFSLPVKAQALHPHHPAKHQPPKSAPLAAIPRINASEILSKREDSARTLSVVHRPRPIPRKSNFNRALFPTGGSPDRQNHKRSLSCGADRFKRPLDTPADINYDLSRLNEFANVLAANVPTQSETTSYRSTRRRSQSMGELPILAADLEPLPPVPKLSEAKLKFDHGDTSATFLRSPASPDSAKTFAQSPESLQTTIINLPREPGSAMNSSWQEEQTTKYGRRSSPILPVEDLSALTPSTVRDDDMTMDMADVRSPAMQIHLQRALTVTVTPKSQQRSRLGVVDTTLPLREQTSLAEHRTSTDANVGFESELRRAEDLETTAQQHSRPPQVGDIRPTFSTRGYSTRPRRSVPPAPLVIRRPDNVYVEPSPVESDNSTVDVDQNDYISPHASYQITENDRLALLTNLELELTQQESQWQAIRHTMLVRDSLSTVGSPPSRDSRYGSVRQSIMHGSRLAQRGQLDADYDLLALFPQTDLKANAKRMPSSTYPRFTAPLGTPTPPDTDEESEYDEDQDVLIGQTRSSPAKAATLLWCPTTSVEGIATNTTALSLWTPTSRPVRASVPEETPGVSKRGPVRKDLKPLVIESSKLWEKVDSEPETSGSELWQPAFHAKTHVVEVQVQHQQQAKPIRNPPRRIRRVTLLPDILESPKPLPDRRGTLGIFQFPWGDRSDSATVSAWPLSSMSVSDMIYRAGVLDGGANGMGMQRNVSEFDMDDYEQDDGDYYDSSETYDSDDEDMFERVEPVTVAQSTDKWLQDAPPRKILASHEDEIESRSESDYDFIYSDSGSDSEAEPMFLKHFKSLEHEPVTSGCEEMYSSGDVSDDKANQRRSLRTQVEHDIVQTGDYSTKADASAVTPTTTPTMTPTDFDLREGKTRIRVPNRRQPQQIASISISMHCLVMDVGQASPRAPIRVIDSPHADEEPCTDRESKSRGAPSAGHSPVPVLRFRFLEGSIPISKPKDQNYDTVSPSPLPLNPLVVYKSETPTGRQQTLVINLEYPEPSSFSLSPSQSSSLRQTTTATSKSSMALWTPSTPVTRPNQGLPQPDSAVWNSYLPTGEAARLVPAKTDMPSIKSNSLWTAPVKKAELNNFGLWGTKQPLPGMWTHSPINTKTAYGLPQPDADTWATYLIVQDDASRVKPREAEPAFIYSTSLWAPAKPAISETPSEDGLWSGSSSATSVSGSEASTPSDKAIAAVNFGLWEPLPAVVEDEEPAGLFSLSHRRTNYRTTKLAPAAQGMERSPRRPLEAFPDFGFTHLWNMAPLWDFKANAAAIKLQREIDSLVLEGLFSLNHRRNTFRTTSASPAALDTRPKQRISQQSLPKLTSDSLWSVHASSKGVSEVNWIAVSTVRQRATSVASFSDNESIMSVPALTRTCSMKSEKSRPAATPAEWLAALDEAIRLGSGKTLDIDAEDSYGYQLWSKPNADAEEPVIASDELWKPMNSRFLELTPTKSEFDKVHSESGTSQRGRTQKARPPMPMYPGSSSSAFLPGASETPRDFSAQALWAQPQSPTSGAKEDGSWMDKSLRKGLSFVQLW</sequence>
<feature type="transmembrane region" description="Helical" evidence="2">
    <location>
        <begin position="43"/>
        <end position="65"/>
    </location>
</feature>